<protein>
    <recommendedName>
        <fullName evidence="3">DUF3841 domain-containing protein</fullName>
    </recommendedName>
</protein>
<sequence>METVNLYSRQHENSLQELNSKNLVTNKKIYIQLHLGDISDFFLERYDYFVQMAEKRVNRPTGIEYPIWCSISKYNCLKAVDKSVVYCLSVPKNEVIFFDGGKWDYVLNDLYIPKDDKDRENYLAYIKKLGVKDEFNFISGKYKGLYPEIERKIKNSWERIFDIDIWNKFSVQANLWQIKKEWIKHIVYPGENLFDIADDMEEQF</sequence>
<dbReference type="eggNOG" id="ENOG50302KV">
    <property type="taxonomic scope" value="Bacteria"/>
</dbReference>
<evidence type="ECO:0000313" key="2">
    <source>
        <dbReference type="Proteomes" id="UP000003011"/>
    </source>
</evidence>
<dbReference type="HOGENOM" id="CLU_099014_0_0_9"/>
<dbReference type="OrthoDB" id="286252at2"/>
<dbReference type="Proteomes" id="UP000003011">
    <property type="component" value="Unassembled WGS sequence"/>
</dbReference>
<dbReference type="Pfam" id="PF12952">
    <property type="entry name" value="DUF3841"/>
    <property type="match status" value="1"/>
</dbReference>
<dbReference type="EMBL" id="ACZL01000012">
    <property type="protein sequence ID" value="EHI56128.1"/>
    <property type="molecule type" value="Genomic_DNA"/>
</dbReference>
<dbReference type="STRING" id="679200.HMPREF9333_00658"/>
<gene>
    <name evidence="1" type="ORF">HMPREF9333_00658</name>
</gene>
<dbReference type="AlphaFoldDB" id="G5GGG8"/>
<evidence type="ECO:0000313" key="1">
    <source>
        <dbReference type="EMBL" id="EHI56128.1"/>
    </source>
</evidence>
<dbReference type="PATRIC" id="fig|679200.3.peg.694"/>
<proteinExistence type="predicted"/>
<evidence type="ECO:0008006" key="3">
    <source>
        <dbReference type="Google" id="ProtNLM"/>
    </source>
</evidence>
<dbReference type="RefSeq" id="WP_005539807.1">
    <property type="nucleotide sequence ID" value="NZ_JH378830.1"/>
</dbReference>
<dbReference type="InterPro" id="IPR024211">
    <property type="entry name" value="DUF3841"/>
</dbReference>
<organism evidence="1 2">
    <name type="scientific">Johnsonella ignava ATCC 51276</name>
    <dbReference type="NCBI Taxonomy" id="679200"/>
    <lineage>
        <taxon>Bacteria</taxon>
        <taxon>Bacillati</taxon>
        <taxon>Bacillota</taxon>
        <taxon>Clostridia</taxon>
        <taxon>Lachnospirales</taxon>
        <taxon>Lachnospiraceae</taxon>
        <taxon>Johnsonella</taxon>
    </lineage>
</organism>
<reference evidence="1 2" key="1">
    <citation type="submission" date="2011-08" db="EMBL/GenBank/DDBJ databases">
        <title>The Genome Sequence of Johnsonella ignava ATCC 51276.</title>
        <authorList>
            <consortium name="The Broad Institute Genome Sequencing Platform"/>
            <person name="Earl A."/>
            <person name="Ward D."/>
            <person name="Feldgarden M."/>
            <person name="Gevers D."/>
            <person name="Izard J."/>
            <person name="Blanton J.M."/>
            <person name="Baranova O.V."/>
            <person name="Dewhirst F.E."/>
            <person name="Young S.K."/>
            <person name="Zeng Q."/>
            <person name="Gargeya S."/>
            <person name="Fitzgerald M."/>
            <person name="Haas B."/>
            <person name="Abouelleil A."/>
            <person name="Alvarado L."/>
            <person name="Arachchi H.M."/>
            <person name="Berlin A."/>
            <person name="Brown A."/>
            <person name="Chapman S.B."/>
            <person name="Chen Z."/>
            <person name="Dunbar C."/>
            <person name="Freedman E."/>
            <person name="Gearin G."/>
            <person name="Gellesch M."/>
            <person name="Goldberg J."/>
            <person name="Griggs A."/>
            <person name="Gujja S."/>
            <person name="Heiman D."/>
            <person name="Howarth C."/>
            <person name="Larson L."/>
            <person name="Lui A."/>
            <person name="MacDonald P.J.P."/>
            <person name="Montmayeur A."/>
            <person name="Murphy C."/>
            <person name="Neiman D."/>
            <person name="Pearson M."/>
            <person name="Priest M."/>
            <person name="Roberts A."/>
            <person name="Saif S."/>
            <person name="Shea T."/>
            <person name="Shenoy N."/>
            <person name="Sisk P."/>
            <person name="Stolte C."/>
            <person name="Sykes S."/>
            <person name="Wortman J."/>
            <person name="Nusbaum C."/>
            <person name="Birren B."/>
        </authorList>
    </citation>
    <scope>NUCLEOTIDE SEQUENCE [LARGE SCALE GENOMIC DNA]</scope>
    <source>
        <strain evidence="1 2">ATCC 51276</strain>
    </source>
</reference>
<accession>G5GGG8</accession>
<keyword evidence="2" id="KW-1185">Reference proteome</keyword>
<name>G5GGG8_9FIRM</name>
<comment type="caution">
    <text evidence="1">The sequence shown here is derived from an EMBL/GenBank/DDBJ whole genome shotgun (WGS) entry which is preliminary data.</text>
</comment>